<evidence type="ECO:0000313" key="2">
    <source>
        <dbReference type="EMBL" id="MCT8389932.1"/>
    </source>
</evidence>
<feature type="compositionally biased region" description="Polar residues" evidence="1">
    <location>
        <begin position="71"/>
        <end position="88"/>
    </location>
</feature>
<sequence length="155" mass="16849">MKKRRLALYLSAIILVFLAIAAAVLLMKGTQTASKNSQAMTTSRQEKRSIKSDNSTSSSGSTLSESSQASQENRQSSSAPQQSGSTMDSRPESNDHANLKSRDQQVTISASEIRSTRGILRNAGIDDSKFTDQEIEDLMNQSIQTGKPIPDLARK</sequence>
<gene>
    <name evidence="2" type="ORF">D0501_07610</name>
</gene>
<proteinExistence type="predicted"/>
<organism evidence="2 3">
    <name type="scientific">Leuconostoc holzapfelii</name>
    <dbReference type="NCBI Taxonomy" id="434464"/>
    <lineage>
        <taxon>Bacteria</taxon>
        <taxon>Bacillati</taxon>
        <taxon>Bacillota</taxon>
        <taxon>Bacilli</taxon>
        <taxon>Lactobacillales</taxon>
        <taxon>Lactobacillaceae</taxon>
        <taxon>Leuconostoc</taxon>
    </lineage>
</organism>
<dbReference type="EMBL" id="QVOV01000008">
    <property type="protein sequence ID" value="MCT8389932.1"/>
    <property type="molecule type" value="Genomic_DNA"/>
</dbReference>
<feature type="compositionally biased region" description="Low complexity" evidence="1">
    <location>
        <begin position="52"/>
        <end position="70"/>
    </location>
</feature>
<evidence type="ECO:0000313" key="3">
    <source>
        <dbReference type="Proteomes" id="UP001525857"/>
    </source>
</evidence>
<dbReference type="Proteomes" id="UP001525857">
    <property type="component" value="Unassembled WGS sequence"/>
</dbReference>
<feature type="compositionally biased region" description="Basic and acidic residues" evidence="1">
    <location>
        <begin position="89"/>
        <end position="103"/>
    </location>
</feature>
<feature type="compositionally biased region" description="Polar residues" evidence="1">
    <location>
        <begin position="104"/>
        <end position="113"/>
    </location>
</feature>
<feature type="compositionally biased region" description="Polar residues" evidence="1">
    <location>
        <begin position="31"/>
        <end position="43"/>
    </location>
</feature>
<name>A0ABT2P134_9LACO</name>
<keyword evidence="3" id="KW-1185">Reference proteome</keyword>
<reference evidence="2 3" key="1">
    <citation type="submission" date="2018-08" db="EMBL/GenBank/DDBJ databases">
        <title>Draft genome sequences of Leuconostoc spp. and Weissella spp. with biocontrol potential.</title>
        <authorList>
            <person name="Lo R."/>
            <person name="Ho V.T.T."/>
            <person name="Turner M.S."/>
        </authorList>
    </citation>
    <scope>NUCLEOTIDE SEQUENCE [LARGE SCALE GENOMIC DNA]</scope>
    <source>
        <strain evidence="2 3">733</strain>
    </source>
</reference>
<evidence type="ECO:0000256" key="1">
    <source>
        <dbReference type="SAM" id="MobiDB-lite"/>
    </source>
</evidence>
<feature type="region of interest" description="Disordered" evidence="1">
    <location>
        <begin position="31"/>
        <end position="155"/>
    </location>
</feature>
<accession>A0ABT2P134</accession>
<comment type="caution">
    <text evidence="2">The sequence shown here is derived from an EMBL/GenBank/DDBJ whole genome shotgun (WGS) entry which is preliminary data.</text>
</comment>
<protein>
    <submittedName>
        <fullName evidence="2">Uncharacterized protein</fullName>
    </submittedName>
</protein>